<evidence type="ECO:0000259" key="1">
    <source>
        <dbReference type="PROSITE" id="PS50995"/>
    </source>
</evidence>
<proteinExistence type="predicted"/>
<dbReference type="Proteomes" id="UP001205566">
    <property type="component" value="Unassembled WGS sequence"/>
</dbReference>
<sequence length="148" mass="16492">MESKLKRAEALYEAVNQLIRVHQFRDRESICCHNVSVAQCYALETLVKLGPLRLKGLADEMCLDKSTTSRVVDALLRKGYVLKAPDPVDQRAVQLSLTPDGRELYQTIRKSLIAEEALMITDMPPEAVDAALELLEKLTVAARARLGT</sequence>
<reference evidence="2" key="1">
    <citation type="thesis" date="2020" institute="Technische Universitat Dresden" country="Dresden, Germany">
        <title>The Agarolytic System of Microbulbifer elongatus PORT2, Isolated from Batu Karas, Pangandaran West Java Indonesia.</title>
        <authorList>
            <person name="Anggraeni S.R."/>
        </authorList>
    </citation>
    <scope>NUCLEOTIDE SEQUENCE</scope>
    <source>
        <strain evidence="2">PORT2</strain>
    </source>
</reference>
<dbReference type="Pfam" id="PF01047">
    <property type="entry name" value="MarR"/>
    <property type="match status" value="1"/>
</dbReference>
<dbReference type="RefSeq" id="WP_255874313.1">
    <property type="nucleotide sequence ID" value="NZ_JACASI010000025.1"/>
</dbReference>
<dbReference type="InterPro" id="IPR000835">
    <property type="entry name" value="HTH_MarR-typ"/>
</dbReference>
<dbReference type="InterPro" id="IPR036388">
    <property type="entry name" value="WH-like_DNA-bd_sf"/>
</dbReference>
<name>A0ABT1P310_9GAMM</name>
<evidence type="ECO:0000313" key="3">
    <source>
        <dbReference type="Proteomes" id="UP001205566"/>
    </source>
</evidence>
<dbReference type="InterPro" id="IPR039422">
    <property type="entry name" value="MarR/SlyA-like"/>
</dbReference>
<dbReference type="PROSITE" id="PS50995">
    <property type="entry name" value="HTH_MARR_2"/>
    <property type="match status" value="1"/>
</dbReference>
<dbReference type="SMART" id="SM00347">
    <property type="entry name" value="HTH_MARR"/>
    <property type="match status" value="1"/>
</dbReference>
<dbReference type="EMBL" id="JACASI010000025">
    <property type="protein sequence ID" value="MCQ3829474.1"/>
    <property type="molecule type" value="Genomic_DNA"/>
</dbReference>
<protein>
    <submittedName>
        <fullName evidence="2">MarR family transcriptional regulator</fullName>
    </submittedName>
</protein>
<comment type="caution">
    <text evidence="2">The sequence shown here is derived from an EMBL/GenBank/DDBJ whole genome shotgun (WGS) entry which is preliminary data.</text>
</comment>
<dbReference type="Gene3D" id="1.10.10.10">
    <property type="entry name" value="Winged helix-like DNA-binding domain superfamily/Winged helix DNA-binding domain"/>
    <property type="match status" value="1"/>
</dbReference>
<evidence type="ECO:0000313" key="2">
    <source>
        <dbReference type="EMBL" id="MCQ3829474.1"/>
    </source>
</evidence>
<organism evidence="2 3">
    <name type="scientific">Microbulbifer elongatus</name>
    <dbReference type="NCBI Taxonomy" id="86173"/>
    <lineage>
        <taxon>Bacteria</taxon>
        <taxon>Pseudomonadati</taxon>
        <taxon>Pseudomonadota</taxon>
        <taxon>Gammaproteobacteria</taxon>
        <taxon>Cellvibrionales</taxon>
        <taxon>Microbulbiferaceae</taxon>
        <taxon>Microbulbifer</taxon>
    </lineage>
</organism>
<dbReference type="SUPFAM" id="SSF46785">
    <property type="entry name" value="Winged helix' DNA-binding domain"/>
    <property type="match status" value="1"/>
</dbReference>
<dbReference type="PANTHER" id="PTHR33164:SF57">
    <property type="entry name" value="MARR-FAMILY TRANSCRIPTIONAL REGULATOR"/>
    <property type="match status" value="1"/>
</dbReference>
<gene>
    <name evidence="2" type="ORF">HXX02_08440</name>
</gene>
<dbReference type="InterPro" id="IPR036390">
    <property type="entry name" value="WH_DNA-bd_sf"/>
</dbReference>
<keyword evidence="3" id="KW-1185">Reference proteome</keyword>
<feature type="domain" description="HTH marR-type" evidence="1">
    <location>
        <begin position="8"/>
        <end position="140"/>
    </location>
</feature>
<dbReference type="PANTHER" id="PTHR33164">
    <property type="entry name" value="TRANSCRIPTIONAL REGULATOR, MARR FAMILY"/>
    <property type="match status" value="1"/>
</dbReference>
<accession>A0ABT1P310</accession>